<gene>
    <name evidence="2" type="ORF">JF922_06565</name>
</gene>
<dbReference type="Proteomes" id="UP000612893">
    <property type="component" value="Unassembled WGS sequence"/>
</dbReference>
<dbReference type="AlphaFoldDB" id="A0A934JXN6"/>
<evidence type="ECO:0000313" key="3">
    <source>
        <dbReference type="Proteomes" id="UP000612893"/>
    </source>
</evidence>
<dbReference type="Gene3D" id="1.10.260.40">
    <property type="entry name" value="lambda repressor-like DNA-binding domains"/>
    <property type="match status" value="1"/>
</dbReference>
<proteinExistence type="predicted"/>
<dbReference type="Pfam" id="PF13560">
    <property type="entry name" value="HTH_31"/>
    <property type="match status" value="1"/>
</dbReference>
<keyword evidence="3" id="KW-1185">Reference proteome</keyword>
<dbReference type="EMBL" id="JAEKNR010000074">
    <property type="protein sequence ID" value="MBJ7597731.1"/>
    <property type="molecule type" value="Genomic_DNA"/>
</dbReference>
<dbReference type="PROSITE" id="PS50943">
    <property type="entry name" value="HTH_CROC1"/>
    <property type="match status" value="1"/>
</dbReference>
<protein>
    <submittedName>
        <fullName evidence="2">Helix-turn-helix transcriptional regulator</fullName>
    </submittedName>
</protein>
<dbReference type="InterPro" id="IPR010982">
    <property type="entry name" value="Lambda_DNA-bd_dom_sf"/>
</dbReference>
<dbReference type="GO" id="GO:0003677">
    <property type="term" value="F:DNA binding"/>
    <property type="evidence" value="ECO:0007669"/>
    <property type="project" value="InterPro"/>
</dbReference>
<dbReference type="SUPFAM" id="SSF47413">
    <property type="entry name" value="lambda repressor-like DNA-binding domains"/>
    <property type="match status" value="1"/>
</dbReference>
<dbReference type="InterPro" id="IPR001387">
    <property type="entry name" value="Cro/C1-type_HTH"/>
</dbReference>
<comment type="caution">
    <text evidence="2">The sequence shown here is derived from an EMBL/GenBank/DDBJ whole genome shotgun (WGS) entry which is preliminary data.</text>
</comment>
<sequence>MLVGSVVRVICSKDPWLERYSGMHARVERADGLVVDVLLPSGDLQSFWRNEVEPLPSVPSPAEEQSALTDEGVVHGFSLQVQRRRAGLTQVAVAAAMGVSVPRISQIEARRGVRNATARRYLEAILAARSDRLHAADGLA</sequence>
<accession>A0A934JXN6</accession>
<feature type="domain" description="HTH cro/C1-type" evidence="1">
    <location>
        <begin position="79"/>
        <end position="108"/>
    </location>
</feature>
<reference evidence="2" key="1">
    <citation type="submission" date="2020-10" db="EMBL/GenBank/DDBJ databases">
        <title>Ca. Dormibacterota MAGs.</title>
        <authorList>
            <person name="Montgomery K."/>
        </authorList>
    </citation>
    <scope>NUCLEOTIDE SEQUENCE [LARGE SCALE GENOMIC DNA]</scope>
    <source>
        <strain evidence="2">SC8812_S17_10</strain>
    </source>
</reference>
<dbReference type="CDD" id="cd00093">
    <property type="entry name" value="HTH_XRE"/>
    <property type="match status" value="1"/>
</dbReference>
<evidence type="ECO:0000259" key="1">
    <source>
        <dbReference type="PROSITE" id="PS50943"/>
    </source>
</evidence>
<evidence type="ECO:0000313" key="2">
    <source>
        <dbReference type="EMBL" id="MBJ7597731.1"/>
    </source>
</evidence>
<organism evidence="2 3">
    <name type="scientific">Candidatus Nephthysia bennettiae</name>
    <dbReference type="NCBI Taxonomy" id="3127016"/>
    <lineage>
        <taxon>Bacteria</taxon>
        <taxon>Bacillati</taxon>
        <taxon>Candidatus Dormiibacterota</taxon>
        <taxon>Candidatus Dormibacteria</taxon>
        <taxon>Candidatus Dormibacterales</taxon>
        <taxon>Candidatus Dormibacteraceae</taxon>
        <taxon>Candidatus Nephthysia</taxon>
    </lineage>
</organism>
<name>A0A934JXN6_9BACT</name>